<organism evidence="8">
    <name type="scientific">Desulfatirhabdium butyrativorans</name>
    <dbReference type="NCBI Taxonomy" id="340467"/>
    <lineage>
        <taxon>Bacteria</taxon>
        <taxon>Pseudomonadati</taxon>
        <taxon>Thermodesulfobacteriota</taxon>
        <taxon>Desulfobacteria</taxon>
        <taxon>Desulfobacterales</taxon>
        <taxon>Desulfatirhabdiaceae</taxon>
        <taxon>Desulfatirhabdium</taxon>
    </lineage>
</organism>
<dbReference type="GO" id="GO:0031419">
    <property type="term" value="F:cobalamin binding"/>
    <property type="evidence" value="ECO:0007669"/>
    <property type="project" value="InterPro"/>
</dbReference>
<dbReference type="InterPro" id="IPR007197">
    <property type="entry name" value="rSAM"/>
</dbReference>
<comment type="caution">
    <text evidence="8">The sequence shown here is derived from an EMBL/GenBank/DDBJ whole genome shotgun (WGS) entry which is preliminary data.</text>
</comment>
<dbReference type="InterPro" id="IPR013785">
    <property type="entry name" value="Aldolase_TIM"/>
</dbReference>
<dbReference type="GO" id="GO:0046872">
    <property type="term" value="F:metal ion binding"/>
    <property type="evidence" value="ECO:0007669"/>
    <property type="project" value="UniProtKB-KW"/>
</dbReference>
<dbReference type="PROSITE" id="PS51918">
    <property type="entry name" value="RADICAL_SAM"/>
    <property type="match status" value="1"/>
</dbReference>
<sequence>MVAVESITNRFDPTPKERSSPMFPTHPLGKHAKILLSSVFGPYAQDDAFGSRTINPMELYHNQVTRFQGVFSLRMFHRSFGLLLMQANIDAPCTLLDFPTRERFIAELQETTYDIVGISGIIPNLRKVAEMCRLVRLHQPRATIVVGGHVTNAVDVERIVDADHFVKGDGVAWFRRFLGQDPKAPVRHPAVYSGFGMRILGYSPKEKPGDTAAILMPSVGCPVGCNFCSTSALFGGKGHFINFYETGDALFDVMQQIEGKLGTQSFFVLDENFLLHRKRALRLLELMQQHEKSWSLYVFSSARVLESYDIEQLVGLGVSWVWMGLEGDNAAYSKLRHVDTRSLVKKLQSHGIRVLGSTIIGLEEHRPEDMQAVIDYAVSHATDFHQFMLYTPNPGTQLYEKHKTEGSLLSSDEIDIADTHGQYRFSFRHPHIPAGWETKFLADAFLRDFEVNGPSLARLIRTQMEGWKRYRNHPDARIRRRIAWENRSMATTYAGAVWAMQHWFKQHGKPVAELESLLTEMKTLFGWQARALAPVVGMRLLMSMRAEDRRLREGKTYEPTTFLEKNPQAIALEQAQAVKSRTGTEIRRVIPVVTPVMA</sequence>
<dbReference type="InterPro" id="IPR058240">
    <property type="entry name" value="rSAM_sf"/>
</dbReference>
<keyword evidence="5" id="KW-0411">Iron-sulfur</keyword>
<dbReference type="SFLD" id="SFLDG01082">
    <property type="entry name" value="B12-binding_domain_containing"/>
    <property type="match status" value="1"/>
</dbReference>
<evidence type="ECO:0000256" key="5">
    <source>
        <dbReference type="ARBA" id="ARBA00023014"/>
    </source>
</evidence>
<keyword evidence="2" id="KW-0949">S-adenosyl-L-methionine</keyword>
<dbReference type="GO" id="GO:0051536">
    <property type="term" value="F:iron-sulfur cluster binding"/>
    <property type="evidence" value="ECO:0007669"/>
    <property type="project" value="UniProtKB-KW"/>
</dbReference>
<dbReference type="SUPFAM" id="SSF102114">
    <property type="entry name" value="Radical SAM enzymes"/>
    <property type="match status" value="1"/>
</dbReference>
<dbReference type="GO" id="GO:0003824">
    <property type="term" value="F:catalytic activity"/>
    <property type="evidence" value="ECO:0007669"/>
    <property type="project" value="InterPro"/>
</dbReference>
<keyword evidence="4" id="KW-0408">Iron</keyword>
<evidence type="ECO:0000313" key="8">
    <source>
        <dbReference type="EMBL" id="HGU31525.1"/>
    </source>
</evidence>
<dbReference type="InterPro" id="IPR006638">
    <property type="entry name" value="Elp3/MiaA/NifB-like_rSAM"/>
</dbReference>
<dbReference type="Pfam" id="PF04055">
    <property type="entry name" value="Radical_SAM"/>
    <property type="match status" value="1"/>
</dbReference>
<dbReference type="PANTHER" id="PTHR43409">
    <property type="entry name" value="ANAEROBIC MAGNESIUM-PROTOPORPHYRIN IX MONOMETHYL ESTER CYCLASE-RELATED"/>
    <property type="match status" value="1"/>
</dbReference>
<dbReference type="AlphaFoldDB" id="A0A7C4MP07"/>
<proteinExistence type="predicted"/>
<evidence type="ECO:0000256" key="6">
    <source>
        <dbReference type="SAM" id="MobiDB-lite"/>
    </source>
</evidence>
<feature type="region of interest" description="Disordered" evidence="6">
    <location>
        <begin position="1"/>
        <end position="23"/>
    </location>
</feature>
<reference evidence="8" key="1">
    <citation type="journal article" date="2020" name="mSystems">
        <title>Genome- and Community-Level Interaction Insights into Carbon Utilization and Element Cycling Functions of Hydrothermarchaeota in Hydrothermal Sediment.</title>
        <authorList>
            <person name="Zhou Z."/>
            <person name="Liu Y."/>
            <person name="Xu W."/>
            <person name="Pan J."/>
            <person name="Luo Z.H."/>
            <person name="Li M."/>
        </authorList>
    </citation>
    <scope>NUCLEOTIDE SEQUENCE [LARGE SCALE GENOMIC DNA]</scope>
    <source>
        <strain evidence="8">SpSt-477</strain>
    </source>
</reference>
<dbReference type="GO" id="GO:0005829">
    <property type="term" value="C:cytosol"/>
    <property type="evidence" value="ECO:0007669"/>
    <property type="project" value="TreeGrafter"/>
</dbReference>
<dbReference type="SMART" id="SM00729">
    <property type="entry name" value="Elp3"/>
    <property type="match status" value="1"/>
</dbReference>
<dbReference type="EMBL" id="DSUH01000035">
    <property type="protein sequence ID" value="HGU31525.1"/>
    <property type="molecule type" value="Genomic_DNA"/>
</dbReference>
<dbReference type="PANTHER" id="PTHR43409:SF7">
    <property type="entry name" value="BLL1977 PROTEIN"/>
    <property type="match status" value="1"/>
</dbReference>
<dbReference type="SUPFAM" id="SSF52242">
    <property type="entry name" value="Cobalamin (vitamin B12)-binding domain"/>
    <property type="match status" value="1"/>
</dbReference>
<evidence type="ECO:0000256" key="4">
    <source>
        <dbReference type="ARBA" id="ARBA00023004"/>
    </source>
</evidence>
<evidence type="ECO:0000256" key="2">
    <source>
        <dbReference type="ARBA" id="ARBA00022691"/>
    </source>
</evidence>
<dbReference type="InterPro" id="IPR006158">
    <property type="entry name" value="Cobalamin-bd"/>
</dbReference>
<dbReference type="CDD" id="cd01335">
    <property type="entry name" value="Radical_SAM"/>
    <property type="match status" value="1"/>
</dbReference>
<feature type="compositionally biased region" description="Polar residues" evidence="6">
    <location>
        <begin position="1"/>
        <end position="11"/>
    </location>
</feature>
<comment type="cofactor">
    <cofactor evidence="1">
        <name>[4Fe-4S] cluster</name>
        <dbReference type="ChEBI" id="CHEBI:49883"/>
    </cofactor>
</comment>
<protein>
    <submittedName>
        <fullName evidence="8">B12-binding domain-containing radical SAM protein</fullName>
    </submittedName>
</protein>
<dbReference type="SFLD" id="SFLDS00029">
    <property type="entry name" value="Radical_SAM"/>
    <property type="match status" value="1"/>
</dbReference>
<evidence type="ECO:0000256" key="3">
    <source>
        <dbReference type="ARBA" id="ARBA00022723"/>
    </source>
</evidence>
<evidence type="ECO:0000259" key="7">
    <source>
        <dbReference type="PROSITE" id="PS51918"/>
    </source>
</evidence>
<name>A0A7C4MP07_9BACT</name>
<accession>A0A7C4MP07</accession>
<dbReference type="Gene3D" id="3.40.50.280">
    <property type="entry name" value="Cobalamin-binding domain"/>
    <property type="match status" value="1"/>
</dbReference>
<evidence type="ECO:0000256" key="1">
    <source>
        <dbReference type="ARBA" id="ARBA00001966"/>
    </source>
</evidence>
<gene>
    <name evidence="8" type="ORF">ENS29_01555</name>
</gene>
<keyword evidence="3" id="KW-0479">Metal-binding</keyword>
<dbReference type="InterPro" id="IPR051198">
    <property type="entry name" value="BchE-like"/>
</dbReference>
<dbReference type="InterPro" id="IPR036724">
    <property type="entry name" value="Cobalamin-bd_sf"/>
</dbReference>
<dbReference type="Pfam" id="PF02310">
    <property type="entry name" value="B12-binding"/>
    <property type="match status" value="1"/>
</dbReference>
<dbReference type="Gene3D" id="3.20.20.70">
    <property type="entry name" value="Aldolase class I"/>
    <property type="match status" value="1"/>
</dbReference>
<feature type="domain" description="Radical SAM core" evidence="7">
    <location>
        <begin position="207"/>
        <end position="428"/>
    </location>
</feature>